<evidence type="ECO:0000313" key="3">
    <source>
        <dbReference type="Proteomes" id="UP000276178"/>
    </source>
</evidence>
<accession>A0A3M8A342</accession>
<dbReference type="AlphaFoldDB" id="A0A3M8A342"/>
<name>A0A3M8A342_9BACL</name>
<feature type="region of interest" description="Disordered" evidence="1">
    <location>
        <begin position="1"/>
        <end position="22"/>
    </location>
</feature>
<dbReference type="EMBL" id="RHHN01000139">
    <property type="protein sequence ID" value="RNB45391.1"/>
    <property type="molecule type" value="Genomic_DNA"/>
</dbReference>
<evidence type="ECO:0000256" key="1">
    <source>
        <dbReference type="SAM" id="MobiDB-lite"/>
    </source>
</evidence>
<reference evidence="2 3" key="1">
    <citation type="submission" date="2018-10" db="EMBL/GenBank/DDBJ databases">
        <title>Phylogenomics of Brevibacillus.</title>
        <authorList>
            <person name="Dunlap C."/>
        </authorList>
    </citation>
    <scope>NUCLEOTIDE SEQUENCE [LARGE SCALE GENOMIC DNA]</scope>
    <source>
        <strain evidence="2 3">NRRL NRS 1219</strain>
    </source>
</reference>
<dbReference type="Proteomes" id="UP000276178">
    <property type="component" value="Unassembled WGS sequence"/>
</dbReference>
<evidence type="ECO:0000313" key="2">
    <source>
        <dbReference type="EMBL" id="RNB45391.1"/>
    </source>
</evidence>
<gene>
    <name evidence="2" type="ORF">EB820_25730</name>
</gene>
<organism evidence="2 3">
    <name type="scientific">Brevibacillus agri</name>
    <dbReference type="NCBI Taxonomy" id="51101"/>
    <lineage>
        <taxon>Bacteria</taxon>
        <taxon>Bacillati</taxon>
        <taxon>Bacillota</taxon>
        <taxon>Bacilli</taxon>
        <taxon>Bacillales</taxon>
        <taxon>Paenibacillaceae</taxon>
        <taxon>Brevibacillus</taxon>
    </lineage>
</organism>
<protein>
    <submittedName>
        <fullName evidence="2">Uncharacterized protein</fullName>
    </submittedName>
</protein>
<proteinExistence type="predicted"/>
<sequence length="54" mass="6427">MNPDEYLNGDLKRHVHSGTPARDKKVLESKDCSYLMKIRRKKSHITGYFRNRHV</sequence>
<comment type="caution">
    <text evidence="2">The sequence shown here is derived from an EMBL/GenBank/DDBJ whole genome shotgun (WGS) entry which is preliminary data.</text>
</comment>